<sequence length="104" mass="11934">MPRQKRSDEAGIIYHALNRGNDRNEIFKKPEDYDAFIRIVDEGLQKYPVELFSLEAAQRSRVWGHSSFSGVDLPLFRVMMIWLSFPSSKPIEVRDGPDVSSGSF</sequence>
<reference evidence="1 2" key="1">
    <citation type="journal article" date="2020" name="Antonie Van Leeuwenhoek">
        <title>Rhodopirellula heiligendammensis sp. nov., Rhodopirellula pilleata sp. nov., and Rhodopirellula solitaria sp. nov. isolated from natural or artificial marine surfaces in Northern Germany and California, USA, and emended description of the genus Rhodopirellula.</title>
        <authorList>
            <person name="Kallscheuer N."/>
            <person name="Wiegand S."/>
            <person name="Jogler M."/>
            <person name="Boedeker C."/>
            <person name="Peeters S.H."/>
            <person name="Rast P."/>
            <person name="Heuer A."/>
            <person name="Jetten M.S.M."/>
            <person name="Rohde M."/>
            <person name="Jogler C."/>
        </authorList>
    </citation>
    <scope>NUCLEOTIDE SEQUENCE [LARGE SCALE GENOMIC DNA]</scope>
    <source>
        <strain evidence="1 2">Poly21</strain>
    </source>
</reference>
<evidence type="ECO:0000313" key="1">
    <source>
        <dbReference type="EMBL" id="TWU10937.1"/>
    </source>
</evidence>
<evidence type="ECO:0000313" key="2">
    <source>
        <dbReference type="Proteomes" id="UP000319908"/>
    </source>
</evidence>
<dbReference type="AlphaFoldDB" id="A0A5C6BH07"/>
<accession>A0A5C6BH07</accession>
<dbReference type="Proteomes" id="UP000319908">
    <property type="component" value="Unassembled WGS sequence"/>
</dbReference>
<keyword evidence="2" id="KW-1185">Reference proteome</keyword>
<gene>
    <name evidence="1" type="ORF">Poly21_48430</name>
</gene>
<dbReference type="RefSeq" id="WP_302120218.1">
    <property type="nucleotide sequence ID" value="NZ_SJPU01000003.1"/>
</dbReference>
<comment type="caution">
    <text evidence="1">The sequence shown here is derived from an EMBL/GenBank/DDBJ whole genome shotgun (WGS) entry which is preliminary data.</text>
</comment>
<protein>
    <submittedName>
        <fullName evidence="1">Uncharacterized protein</fullName>
    </submittedName>
</protein>
<name>A0A5C6BH07_9BACT</name>
<dbReference type="EMBL" id="SJPU01000003">
    <property type="protein sequence ID" value="TWU10937.1"/>
    <property type="molecule type" value="Genomic_DNA"/>
</dbReference>
<organism evidence="1 2">
    <name type="scientific">Allorhodopirellula heiligendammensis</name>
    <dbReference type="NCBI Taxonomy" id="2714739"/>
    <lineage>
        <taxon>Bacteria</taxon>
        <taxon>Pseudomonadati</taxon>
        <taxon>Planctomycetota</taxon>
        <taxon>Planctomycetia</taxon>
        <taxon>Pirellulales</taxon>
        <taxon>Pirellulaceae</taxon>
        <taxon>Allorhodopirellula</taxon>
    </lineage>
</organism>
<proteinExistence type="predicted"/>